<dbReference type="RefSeq" id="WP_156521872.1">
    <property type="nucleotide sequence ID" value="NZ_BMIP01000011.1"/>
</dbReference>
<accession>A0A916Z980</accession>
<dbReference type="AlphaFoldDB" id="A0A916Z980"/>
<sequence length="213" mass="21756">MTRSVPIGKAQVAAALAVLAATSGCTTFGTNVNGSFRCEAPDGVCAPSTVIDDEALARIDYTSTDLLSPAGPYQIDEGLPASGVIVADAAPVSRTPPSYTLDVVFPGYVDVSGQQHARSSVQTEVFLPGRGDAVDAVLARADRGGPAGLLAAAESAPSFLAIAPVREPAQSPVAVAQAEVRPDPVERIKSEVQTTLASSRARKQAASFPGIVE</sequence>
<feature type="region of interest" description="Disordered" evidence="1">
    <location>
        <begin position="193"/>
        <end position="213"/>
    </location>
</feature>
<evidence type="ECO:0000256" key="2">
    <source>
        <dbReference type="SAM" id="SignalP"/>
    </source>
</evidence>
<protein>
    <recommendedName>
        <fullName evidence="5">TraV family lipoprotein</fullName>
    </recommendedName>
</protein>
<keyword evidence="4" id="KW-1185">Reference proteome</keyword>
<evidence type="ECO:0008006" key="5">
    <source>
        <dbReference type="Google" id="ProtNLM"/>
    </source>
</evidence>
<gene>
    <name evidence="3" type="ORF">GCM10010990_35190</name>
</gene>
<dbReference type="OrthoDB" id="7408098at2"/>
<name>A0A916Z980_9SPHN</name>
<feature type="signal peptide" evidence="2">
    <location>
        <begin position="1"/>
        <end position="20"/>
    </location>
</feature>
<evidence type="ECO:0000256" key="1">
    <source>
        <dbReference type="SAM" id="MobiDB-lite"/>
    </source>
</evidence>
<keyword evidence="2" id="KW-0732">Signal</keyword>
<organism evidence="3 4">
    <name type="scientific">Croceicoccus mobilis</name>
    <dbReference type="NCBI Taxonomy" id="1703339"/>
    <lineage>
        <taxon>Bacteria</taxon>
        <taxon>Pseudomonadati</taxon>
        <taxon>Pseudomonadota</taxon>
        <taxon>Alphaproteobacteria</taxon>
        <taxon>Sphingomonadales</taxon>
        <taxon>Erythrobacteraceae</taxon>
        <taxon>Croceicoccus</taxon>
    </lineage>
</organism>
<reference evidence="3" key="1">
    <citation type="journal article" date="2014" name="Int. J. Syst. Evol. Microbiol.">
        <title>Complete genome sequence of Corynebacterium casei LMG S-19264T (=DSM 44701T), isolated from a smear-ripened cheese.</title>
        <authorList>
            <consortium name="US DOE Joint Genome Institute (JGI-PGF)"/>
            <person name="Walter F."/>
            <person name="Albersmeier A."/>
            <person name="Kalinowski J."/>
            <person name="Ruckert C."/>
        </authorList>
    </citation>
    <scope>NUCLEOTIDE SEQUENCE</scope>
    <source>
        <strain evidence="3">CGMCC 1.15360</strain>
    </source>
</reference>
<dbReference type="Proteomes" id="UP000612349">
    <property type="component" value="Unassembled WGS sequence"/>
</dbReference>
<reference evidence="3" key="2">
    <citation type="submission" date="2020-09" db="EMBL/GenBank/DDBJ databases">
        <authorList>
            <person name="Sun Q."/>
            <person name="Zhou Y."/>
        </authorList>
    </citation>
    <scope>NUCLEOTIDE SEQUENCE</scope>
    <source>
        <strain evidence="3">CGMCC 1.15360</strain>
    </source>
</reference>
<evidence type="ECO:0000313" key="4">
    <source>
        <dbReference type="Proteomes" id="UP000612349"/>
    </source>
</evidence>
<dbReference type="EMBL" id="BMIP01000011">
    <property type="protein sequence ID" value="GGD82186.1"/>
    <property type="molecule type" value="Genomic_DNA"/>
</dbReference>
<dbReference type="PROSITE" id="PS51257">
    <property type="entry name" value="PROKAR_LIPOPROTEIN"/>
    <property type="match status" value="1"/>
</dbReference>
<comment type="caution">
    <text evidence="3">The sequence shown here is derived from an EMBL/GenBank/DDBJ whole genome shotgun (WGS) entry which is preliminary data.</text>
</comment>
<evidence type="ECO:0000313" key="3">
    <source>
        <dbReference type="EMBL" id="GGD82186.1"/>
    </source>
</evidence>
<proteinExistence type="predicted"/>
<feature type="chain" id="PRO_5037482503" description="TraV family lipoprotein" evidence="2">
    <location>
        <begin position="21"/>
        <end position="213"/>
    </location>
</feature>